<dbReference type="SUPFAM" id="SSF52540">
    <property type="entry name" value="P-loop containing nucleoside triphosphate hydrolases"/>
    <property type="match status" value="1"/>
</dbReference>
<feature type="region of interest" description="Disordered" evidence="8">
    <location>
        <begin position="1"/>
        <end position="84"/>
    </location>
</feature>
<dbReference type="Pfam" id="PF00488">
    <property type="entry name" value="MutS_V"/>
    <property type="match status" value="1"/>
</dbReference>
<reference evidence="10" key="1">
    <citation type="submission" date="2020-05" db="UniProtKB">
        <authorList>
            <consortium name="EnsemblMetazoa"/>
        </authorList>
    </citation>
    <scope>IDENTIFICATION</scope>
    <source>
        <strain evidence="10">Yale</strain>
    </source>
</reference>
<keyword evidence="5 6" id="KW-0238">DNA-binding</keyword>
<dbReference type="Pfam" id="PF05192">
    <property type="entry name" value="MutS_III"/>
    <property type="match status" value="1"/>
</dbReference>
<dbReference type="InterPro" id="IPR007860">
    <property type="entry name" value="DNA_mmatch_repair_MutS_con_dom"/>
</dbReference>
<dbReference type="SMART" id="SM00534">
    <property type="entry name" value="MUTSac"/>
    <property type="match status" value="1"/>
</dbReference>
<evidence type="ECO:0000256" key="2">
    <source>
        <dbReference type="ARBA" id="ARBA00022741"/>
    </source>
</evidence>
<dbReference type="Gene3D" id="3.30.420.110">
    <property type="entry name" value="MutS, connector domain"/>
    <property type="match status" value="1"/>
</dbReference>
<dbReference type="Gene3D" id="3.40.1170.10">
    <property type="entry name" value="DNA repair protein MutS, domain I"/>
    <property type="match status" value="1"/>
</dbReference>
<dbReference type="PANTHER" id="PTHR11361">
    <property type="entry name" value="DNA MISMATCH REPAIR PROTEIN MUTS FAMILY MEMBER"/>
    <property type="match status" value="1"/>
</dbReference>
<proteinExistence type="inferred from homology"/>
<dbReference type="SMART" id="SM00533">
    <property type="entry name" value="MUTSd"/>
    <property type="match status" value="1"/>
</dbReference>
<dbReference type="GO" id="GO:0140664">
    <property type="term" value="F:ATP-dependent DNA damage sensor activity"/>
    <property type="evidence" value="ECO:0007669"/>
    <property type="project" value="InterPro"/>
</dbReference>
<evidence type="ECO:0000256" key="4">
    <source>
        <dbReference type="ARBA" id="ARBA00022840"/>
    </source>
</evidence>
<dbReference type="SUPFAM" id="SSF53150">
    <property type="entry name" value="DNA repair protein MutS, domain II"/>
    <property type="match status" value="1"/>
</dbReference>
<sequence length="1186" mass="134676">MSKKLNNSINKSSNSAVSSQNNTLFKYFSKSPAPLEKKKAPKPSSEQHEGQEQHRKENVGNNRNVNEYKRKYEDNFQIEQSDEEIVTVRKKRRRFILSDSDGEEENIVKPYNKNKSGEDDNSKLESPNKKISLPASDDEESGKESSPDIGKRKNKKVDKILLGVSFMEKLQHLQSMKEDKNFSIKRESTASELVQSNLDEPVIWPHQKLEFLQPDKIKDKSGRRPDHPEYDCSTLYVPQKFLDSLSPGVHQWWILKSDNYDCVLFFKVGKFYELYHMDADVGVKELGFTYMRGEFAHSGFPEVSFDKMSSILVEKGFKVARVEQTETPEMMTERCKRIKPTKFDKVVRREICQILSLGTQVFGNQCQVTAHYQPNYMLAIVETHCNQQGDLSRYGICFLDTSIGDCYLGEFEDDRNCSRLHTLISHYTPVLVLFEKSNLSNKTQDILRTALSGVKRECWPANGALKCTAERTLKELAENYYSQGDDNWPLVLRSMQAESDHLGLTPHPNSKLALKAMGLCLEYMKKCKIVEKVLPMTRYHLYQPPDSITIEDMNKAKPRNRIHLKRSHMVLDASTLLNLRIIGEEHSLQSTLDHCCTKFGKRLLHHWLCAPSCITEVIRERQEAITNFLEKPTLLQDARALMAPLPDFERHLAQIHHFGSKIVQDTHPDGRAILFEEKLYNKKKMQALFYHFVAILKGFETLLKVPTLYAECGSTLLRKLSQHTGGGGIFPNMKEQLDFFKQAFDHKKATESGVVAPEVGIDEEYDAIEFKIAKINKNLQEYLIGQEKYFGCRLSYFGNDKKRFQIEIPESHARKAGSEYLLESQRKGSKAVRRFSTQETRDLLKQMISAEDERNGVLNDLTRRIFEKFSQQYTLWQKCVDCVAQLDVLASLAEYTRQQVTICVPIIEECAADQAFIEIESGFHPCIAVDSYIPNGLILGTDDTPPLSILTGPNMGGKSTLMRQVGLLAVMSQIGAHVPAQSCRMTLVDRIFTRLGAQDDILSGQSTFLVELNETSLILMHATRNSLVLLDELGRGTATYDGTAIAAAVVNFLADRQCRTLFSTHYHNLIDFFHNDKRITLGHMACMVENDDSDDPTKETVTFLYKYTSGACPKSYGFNAAKLAGMPGSIIKRAYTLSKQVETIALKHKMSAAIVAAAADNGSLPPKKFASLKNLIKQFLQCRIAK</sequence>
<dbReference type="SUPFAM" id="SSF48334">
    <property type="entry name" value="DNA repair protein MutS, domain III"/>
    <property type="match status" value="1"/>
</dbReference>
<feature type="domain" description="DNA mismatch repair proteins mutS family" evidence="9">
    <location>
        <begin position="1026"/>
        <end position="1042"/>
    </location>
</feature>
<dbReference type="InterPro" id="IPR007695">
    <property type="entry name" value="DNA_mismatch_repair_MutS-lik_N"/>
</dbReference>
<organism evidence="10 11">
    <name type="scientific">Glossina morsitans morsitans</name>
    <name type="common">Savannah tsetse fly</name>
    <dbReference type="NCBI Taxonomy" id="37546"/>
    <lineage>
        <taxon>Eukaryota</taxon>
        <taxon>Metazoa</taxon>
        <taxon>Ecdysozoa</taxon>
        <taxon>Arthropoda</taxon>
        <taxon>Hexapoda</taxon>
        <taxon>Insecta</taxon>
        <taxon>Pterygota</taxon>
        <taxon>Neoptera</taxon>
        <taxon>Endopterygota</taxon>
        <taxon>Diptera</taxon>
        <taxon>Brachycera</taxon>
        <taxon>Muscomorpha</taxon>
        <taxon>Hippoboscoidea</taxon>
        <taxon>Glossinidae</taxon>
        <taxon>Glossina</taxon>
    </lineage>
</organism>
<dbReference type="VEuPathDB" id="VectorBase:GMOY004018"/>
<evidence type="ECO:0000256" key="1">
    <source>
        <dbReference type="ARBA" id="ARBA00006271"/>
    </source>
</evidence>
<feature type="compositionally biased region" description="Low complexity" evidence="8">
    <location>
        <begin position="1"/>
        <end position="22"/>
    </location>
</feature>
<dbReference type="PANTHER" id="PTHR11361:SF148">
    <property type="entry name" value="DNA MISMATCH REPAIR PROTEIN MSH6"/>
    <property type="match status" value="1"/>
</dbReference>
<evidence type="ECO:0000256" key="5">
    <source>
        <dbReference type="ARBA" id="ARBA00023125"/>
    </source>
</evidence>
<dbReference type="FunFam" id="3.40.50.300:FF:002677">
    <property type="entry name" value="DNA mismatch repair protein"/>
    <property type="match status" value="1"/>
</dbReference>
<protein>
    <recommendedName>
        <fullName evidence="6">DNA mismatch repair protein</fullName>
    </recommendedName>
</protein>
<dbReference type="InterPro" id="IPR036678">
    <property type="entry name" value="MutS_con_dom_sf"/>
</dbReference>
<evidence type="ECO:0000256" key="6">
    <source>
        <dbReference type="PIRNR" id="PIRNR037677"/>
    </source>
</evidence>
<dbReference type="AlphaFoldDB" id="A0A1B0FJM5"/>
<dbReference type="InterPro" id="IPR036187">
    <property type="entry name" value="DNA_mismatch_repair_MutS_sf"/>
</dbReference>
<keyword evidence="11" id="KW-1185">Reference proteome</keyword>
<feature type="compositionally biased region" description="Basic and acidic residues" evidence="8">
    <location>
        <begin position="142"/>
        <end position="151"/>
    </location>
</feature>
<keyword evidence="4 6" id="KW-0067">ATP-binding</keyword>
<evidence type="ECO:0000256" key="3">
    <source>
        <dbReference type="ARBA" id="ARBA00022763"/>
    </source>
</evidence>
<evidence type="ECO:0000256" key="7">
    <source>
        <dbReference type="RuleBase" id="RU003756"/>
    </source>
</evidence>
<dbReference type="GO" id="GO:0005524">
    <property type="term" value="F:ATP binding"/>
    <property type="evidence" value="ECO:0007669"/>
    <property type="project" value="UniProtKB-UniRule"/>
</dbReference>
<comment type="similarity">
    <text evidence="1 6 7">Belongs to the DNA mismatch repair MutS family.</text>
</comment>
<dbReference type="EMBL" id="CCAG010020214">
    <property type="status" value="NOT_ANNOTATED_CDS"/>
    <property type="molecule type" value="Genomic_DNA"/>
</dbReference>
<dbReference type="FunFam" id="3.40.1170.10:FF:000002">
    <property type="entry name" value="DNA mismatch repair protein"/>
    <property type="match status" value="1"/>
</dbReference>
<dbReference type="Pfam" id="PF01624">
    <property type="entry name" value="MutS_I"/>
    <property type="match status" value="1"/>
</dbReference>
<feature type="region of interest" description="Disordered" evidence="8">
    <location>
        <begin position="106"/>
        <end position="152"/>
    </location>
</feature>
<dbReference type="PIRSF" id="PIRSF037677">
    <property type="entry name" value="DNA_mis_repair_Msh6"/>
    <property type="match status" value="1"/>
</dbReference>
<accession>A0A1B0FJM5</accession>
<comment type="function">
    <text evidence="6 7">Component of the post-replicative DNA mismatch repair system (MMR).</text>
</comment>
<dbReference type="Gene3D" id="3.40.50.300">
    <property type="entry name" value="P-loop containing nucleotide triphosphate hydrolases"/>
    <property type="match status" value="1"/>
</dbReference>
<name>A0A1B0FJM5_GLOMM</name>
<dbReference type="GO" id="GO:0030983">
    <property type="term" value="F:mismatched DNA binding"/>
    <property type="evidence" value="ECO:0007669"/>
    <property type="project" value="UniProtKB-UniRule"/>
</dbReference>
<dbReference type="EnsemblMetazoa" id="GMOY004018-RA">
    <property type="protein sequence ID" value="GMOY004018-PA"/>
    <property type="gene ID" value="GMOY004018"/>
</dbReference>
<dbReference type="InterPro" id="IPR000432">
    <property type="entry name" value="DNA_mismatch_repair_MutS_C"/>
</dbReference>
<dbReference type="STRING" id="37546.A0A1B0FJM5"/>
<evidence type="ECO:0000256" key="8">
    <source>
        <dbReference type="SAM" id="MobiDB-lite"/>
    </source>
</evidence>
<dbReference type="InterPro" id="IPR045076">
    <property type="entry name" value="MutS"/>
</dbReference>
<dbReference type="Gene3D" id="1.10.1420.10">
    <property type="match status" value="2"/>
</dbReference>
<dbReference type="InterPro" id="IPR007861">
    <property type="entry name" value="DNA_mismatch_repair_MutS_clamp"/>
</dbReference>
<feature type="compositionally biased region" description="Basic and acidic residues" evidence="8">
    <location>
        <begin position="115"/>
        <end position="128"/>
    </location>
</feature>
<dbReference type="Pfam" id="PF05190">
    <property type="entry name" value="MutS_IV"/>
    <property type="match status" value="1"/>
</dbReference>
<dbReference type="Pfam" id="PF05188">
    <property type="entry name" value="MutS_II"/>
    <property type="match status" value="1"/>
</dbReference>
<evidence type="ECO:0000313" key="11">
    <source>
        <dbReference type="Proteomes" id="UP000092444"/>
    </source>
</evidence>
<feature type="compositionally biased region" description="Basic and acidic residues" evidence="8">
    <location>
        <begin position="45"/>
        <end position="58"/>
    </location>
</feature>
<keyword evidence="6 7" id="KW-0234">DNA repair</keyword>
<dbReference type="GO" id="GO:0032301">
    <property type="term" value="C:MutSalpha complex"/>
    <property type="evidence" value="ECO:0007669"/>
    <property type="project" value="TreeGrafter"/>
</dbReference>
<dbReference type="SUPFAM" id="SSF55271">
    <property type="entry name" value="DNA repair protein MutS, domain I"/>
    <property type="match status" value="1"/>
</dbReference>
<dbReference type="InterPro" id="IPR017261">
    <property type="entry name" value="DNA_mismatch_repair_MutS/MSH"/>
</dbReference>
<dbReference type="InterPro" id="IPR016151">
    <property type="entry name" value="DNA_mismatch_repair_MutS_N"/>
</dbReference>
<dbReference type="GO" id="GO:0006298">
    <property type="term" value="P:mismatch repair"/>
    <property type="evidence" value="ECO:0007669"/>
    <property type="project" value="InterPro"/>
</dbReference>
<dbReference type="Proteomes" id="UP000092444">
    <property type="component" value="Unassembled WGS sequence"/>
</dbReference>
<dbReference type="PhylomeDB" id="A0A1B0FJM5"/>
<keyword evidence="2 6" id="KW-0547">Nucleotide-binding</keyword>
<evidence type="ECO:0000259" key="9">
    <source>
        <dbReference type="PROSITE" id="PS00486"/>
    </source>
</evidence>
<evidence type="ECO:0000313" key="10">
    <source>
        <dbReference type="EnsemblMetazoa" id="GMOY004018-PA"/>
    </source>
</evidence>
<dbReference type="InterPro" id="IPR007696">
    <property type="entry name" value="DNA_mismatch_repair_MutS_core"/>
</dbReference>
<dbReference type="InterPro" id="IPR027417">
    <property type="entry name" value="P-loop_NTPase"/>
</dbReference>
<dbReference type="FunFam" id="1.10.1420.10:FF:000005">
    <property type="entry name" value="DNA mismatch repair protein"/>
    <property type="match status" value="1"/>
</dbReference>
<keyword evidence="3 6" id="KW-0227">DNA damage</keyword>
<dbReference type="PROSITE" id="PS00486">
    <property type="entry name" value="DNA_MISMATCH_REPAIR_2"/>
    <property type="match status" value="1"/>
</dbReference>
<dbReference type="CDD" id="cd03286">
    <property type="entry name" value="ABC_MSH6_euk"/>
    <property type="match status" value="1"/>
</dbReference>